<accession>R9LIB0</accession>
<dbReference type="RefSeq" id="WP_016310983.1">
    <property type="nucleotide sequence ID" value="NZ_KE159652.1"/>
</dbReference>
<evidence type="ECO:0000313" key="1">
    <source>
        <dbReference type="EMBL" id="EOS58460.1"/>
    </source>
</evidence>
<dbReference type="AlphaFoldDB" id="R9LIB0"/>
<protein>
    <recommendedName>
        <fullName evidence="3">Nucleotide kinase</fullName>
    </recommendedName>
</protein>
<evidence type="ECO:0000313" key="2">
    <source>
        <dbReference type="Proteomes" id="UP000019598"/>
    </source>
</evidence>
<dbReference type="InterPro" id="IPR027417">
    <property type="entry name" value="P-loop_NTPase"/>
</dbReference>
<dbReference type="Pfam" id="PF13238">
    <property type="entry name" value="AAA_18"/>
    <property type="match status" value="1"/>
</dbReference>
<dbReference type="SUPFAM" id="SSF52540">
    <property type="entry name" value="P-loop containing nucleoside triphosphate hydrolases"/>
    <property type="match status" value="1"/>
</dbReference>
<comment type="caution">
    <text evidence="1">The sequence shown here is derived from an EMBL/GenBank/DDBJ whole genome shotgun (WGS) entry which is preliminary data.</text>
</comment>
<dbReference type="GeneID" id="43343461"/>
<reference evidence="1 2" key="1">
    <citation type="submission" date="2013-04" db="EMBL/GenBank/DDBJ databases">
        <title>The Genome Sequence of Paenibacillus barengoltzii G22.</title>
        <authorList>
            <consortium name="The Broad Institute Genomics Platform"/>
            <consortium name="The Broad Institute Genome Sequencing Center for Infectious Disease"/>
            <person name="Earl A."/>
            <person name="Xavier R."/>
            <person name="Elson C."/>
            <person name="Duck W."/>
            <person name="Walker B."/>
            <person name="Young S."/>
            <person name="Zeng Q."/>
            <person name="Gargeya S."/>
            <person name="Fitzgerald M."/>
            <person name="Haas B."/>
            <person name="Abouelleil A."/>
            <person name="Allen A.W."/>
            <person name="Alvarado L."/>
            <person name="Arachchi H.M."/>
            <person name="Berlin A.M."/>
            <person name="Chapman S.B."/>
            <person name="Gainer-Dewar J."/>
            <person name="Goldberg J."/>
            <person name="Griggs A."/>
            <person name="Gujja S."/>
            <person name="Hansen M."/>
            <person name="Howarth C."/>
            <person name="Imamovic A."/>
            <person name="Ireland A."/>
            <person name="Larimer J."/>
            <person name="McCowan C."/>
            <person name="Murphy C."/>
            <person name="Pearson M."/>
            <person name="Poon T.W."/>
            <person name="Priest M."/>
            <person name="Roberts A."/>
            <person name="Saif S."/>
            <person name="Shea T."/>
            <person name="Sisk P."/>
            <person name="Sykes S."/>
            <person name="Wortman J."/>
            <person name="Nusbaum C."/>
            <person name="Birren B."/>
        </authorList>
    </citation>
    <scope>NUCLEOTIDE SEQUENCE [LARGE SCALE GENOMIC DNA]</scope>
    <source>
        <strain evidence="1 2">G22</strain>
    </source>
</reference>
<dbReference type="PATRIC" id="fig|1235795.3.peg.351"/>
<dbReference type="STRING" id="1235795.C812_00379"/>
<dbReference type="HOGENOM" id="CLU_102890_0_0_9"/>
<name>R9LIB0_9BACL</name>
<proteinExistence type="predicted"/>
<sequence length="162" mass="19073">MKKLIVINGTMGVGKTTVCQGLYKSLDKAVWLDGDWCWMMNPWNFNEENIRMVKNNITYLLRNFLTNSTFEYVIFNWVLHRKEILDELLVRLGDLDFQLKKVTLLCSETALRQRMIQDGRSEEQINLSIERLSMYENMDTNIIDTSEIGTEEIVQRIKEIIS</sequence>
<evidence type="ECO:0008006" key="3">
    <source>
        <dbReference type="Google" id="ProtNLM"/>
    </source>
</evidence>
<dbReference type="Gene3D" id="3.40.50.300">
    <property type="entry name" value="P-loop containing nucleotide triphosphate hydrolases"/>
    <property type="match status" value="1"/>
</dbReference>
<dbReference type="EMBL" id="ASSZ01000008">
    <property type="protein sequence ID" value="EOS58460.1"/>
    <property type="molecule type" value="Genomic_DNA"/>
</dbReference>
<dbReference type="Proteomes" id="UP000019598">
    <property type="component" value="Unassembled WGS sequence"/>
</dbReference>
<gene>
    <name evidence="1" type="ORF">C812_00379</name>
</gene>
<organism evidence="1 2">
    <name type="scientific">Paenibacillus barengoltzii G22</name>
    <dbReference type="NCBI Taxonomy" id="1235795"/>
    <lineage>
        <taxon>Bacteria</taxon>
        <taxon>Bacillati</taxon>
        <taxon>Bacillota</taxon>
        <taxon>Bacilli</taxon>
        <taxon>Bacillales</taxon>
        <taxon>Paenibacillaceae</taxon>
        <taxon>Paenibacillus</taxon>
    </lineage>
</organism>